<accession>A0ABR6XV30</accession>
<dbReference type="RefSeq" id="WP_186892384.1">
    <property type="nucleotide sequence ID" value="NZ_JACOFU010000009.1"/>
</dbReference>
<dbReference type="PANTHER" id="PTHR43224">
    <property type="entry name" value="AMIDINOTRANSFERASE"/>
    <property type="match status" value="1"/>
</dbReference>
<dbReference type="PIRSF" id="PIRSF028188">
    <property type="entry name" value="Amdntrnsf_FN0238"/>
    <property type="match status" value="1"/>
</dbReference>
<evidence type="ECO:0000313" key="2">
    <source>
        <dbReference type="Proteomes" id="UP000643610"/>
    </source>
</evidence>
<evidence type="ECO:0000313" key="1">
    <source>
        <dbReference type="EMBL" id="MBC3833336.1"/>
    </source>
</evidence>
<protein>
    <submittedName>
        <fullName evidence="1">Amidinotransferase</fullName>
    </submittedName>
</protein>
<dbReference type="Gene3D" id="3.75.10.10">
    <property type="entry name" value="L-arginine/glycine Amidinotransferase, Chain A"/>
    <property type="match status" value="1"/>
</dbReference>
<dbReference type="Pfam" id="PF19420">
    <property type="entry name" value="DDAH_eukar"/>
    <property type="match status" value="1"/>
</dbReference>
<dbReference type="PANTHER" id="PTHR43224:SF1">
    <property type="entry name" value="AMIDINOTRANSFERASE"/>
    <property type="match status" value="1"/>
</dbReference>
<keyword evidence="2" id="KW-1185">Reference proteome</keyword>
<organism evidence="1 2">
    <name type="scientific">Undibacterium amnicola</name>
    <dbReference type="NCBI Taxonomy" id="1834038"/>
    <lineage>
        <taxon>Bacteria</taxon>
        <taxon>Pseudomonadati</taxon>
        <taxon>Pseudomonadota</taxon>
        <taxon>Betaproteobacteria</taxon>
        <taxon>Burkholderiales</taxon>
        <taxon>Oxalobacteraceae</taxon>
        <taxon>Undibacterium</taxon>
    </lineage>
</organism>
<dbReference type="InterPro" id="IPR014541">
    <property type="entry name" value="Amdntrnsf_FN0238"/>
</dbReference>
<name>A0ABR6XV30_9BURK</name>
<dbReference type="EMBL" id="JACOFU010000009">
    <property type="protein sequence ID" value="MBC3833336.1"/>
    <property type="molecule type" value="Genomic_DNA"/>
</dbReference>
<gene>
    <name evidence="1" type="ORF">H8K33_17630</name>
</gene>
<sequence length="307" mass="34838">MLAQTPTAIIMIRPHRFYSNQETMRDNAFQQHSTLNTTALAKLAYLEVSIAVQRLRDAGVLVHLFEDIGVNDTPDSVFPNNWFSTHHDGKVFIYPMRCHNRQREVRQDILDFLHQDFQVSQVIDLRHFQEADQFLEGTGSIVFDHAQRIAYASLAARTCLAPLQNLCAQIDYQPYCFHSYSKENIAIYHTNVMLSIGTEFVLIGTDNIREESERTLLIKRLTESGKDIIQLSTNQIQNFAANALEVQGNNGKILALSERAFKCLTARQQQQLEQHVDLLPLSIPTIELAGGSVRCMMAGVHLPVRSN</sequence>
<dbReference type="Proteomes" id="UP000643610">
    <property type="component" value="Unassembled WGS sequence"/>
</dbReference>
<proteinExistence type="predicted"/>
<reference evidence="1 2" key="1">
    <citation type="submission" date="2020-08" db="EMBL/GenBank/DDBJ databases">
        <title>Novel species isolated from subtropical streams in China.</title>
        <authorList>
            <person name="Lu H."/>
        </authorList>
    </citation>
    <scope>NUCLEOTIDE SEQUENCE [LARGE SCALE GENOMIC DNA]</scope>
    <source>
        <strain evidence="1 2">KCTC 52442</strain>
    </source>
</reference>
<dbReference type="NCBIfam" id="NF046062">
    <property type="entry name" value="citrull_CtlX"/>
    <property type="match status" value="1"/>
</dbReference>
<comment type="caution">
    <text evidence="1">The sequence shown here is derived from an EMBL/GenBank/DDBJ whole genome shotgun (WGS) entry which is preliminary data.</text>
</comment>
<dbReference type="SUPFAM" id="SSF55909">
    <property type="entry name" value="Pentein"/>
    <property type="match status" value="1"/>
</dbReference>